<dbReference type="InterPro" id="IPR029751">
    <property type="entry name" value="Ribosomal_L25_dom"/>
</dbReference>
<dbReference type="SUPFAM" id="SSF50715">
    <property type="entry name" value="Ribosomal protein L25-like"/>
    <property type="match status" value="1"/>
</dbReference>
<dbReference type="PANTHER" id="PTHR33284">
    <property type="entry name" value="RIBOSOMAL PROTEIN L25/GLN-TRNA SYNTHETASE, ANTI-CODON-BINDING DOMAIN-CONTAINING PROTEIN"/>
    <property type="match status" value="1"/>
</dbReference>
<comment type="function">
    <text evidence="5">This is one of the proteins that binds to the 5S RNA in the ribosome where it forms part of the central protuberance.</text>
</comment>
<reference evidence="8 9" key="1">
    <citation type="journal article" date="2017" name="Water Res.">
        <title>Comammox in drinking water systems.</title>
        <authorList>
            <person name="Wang Y."/>
            <person name="Ma L."/>
            <person name="Mao Y."/>
            <person name="Jiang X."/>
            <person name="Xia Y."/>
            <person name="Yu K."/>
            <person name="Li B."/>
            <person name="Zhang T."/>
        </authorList>
    </citation>
    <scope>NUCLEOTIDE SEQUENCE [LARGE SCALE GENOMIC DNA]</scope>
    <source>
        <strain evidence="8">SG_bin8</strain>
    </source>
</reference>
<dbReference type="Gene3D" id="2.170.120.20">
    <property type="entry name" value="Ribosomal protein L25, beta domain"/>
    <property type="match status" value="1"/>
</dbReference>
<comment type="subunit">
    <text evidence="5">Part of the 50S ribosomal subunit; part of the 5S rRNA/L5/L18/L25 subcomplex. Contacts the 5S rRNA. Binds to the 5S rRNA independently of L5 and L18.</text>
</comment>
<dbReference type="GO" id="GO:0008097">
    <property type="term" value="F:5S rRNA binding"/>
    <property type="evidence" value="ECO:0007669"/>
    <property type="project" value="InterPro"/>
</dbReference>
<evidence type="ECO:0000256" key="2">
    <source>
        <dbReference type="ARBA" id="ARBA00022884"/>
    </source>
</evidence>
<dbReference type="GO" id="GO:0003735">
    <property type="term" value="F:structural constituent of ribosome"/>
    <property type="evidence" value="ECO:0007669"/>
    <property type="project" value="InterPro"/>
</dbReference>
<dbReference type="InterPro" id="IPR020930">
    <property type="entry name" value="Ribosomal_uL5_bac-type"/>
</dbReference>
<dbReference type="Proteomes" id="UP000192872">
    <property type="component" value="Unassembled WGS sequence"/>
</dbReference>
<dbReference type="Gene3D" id="2.40.240.10">
    <property type="entry name" value="Ribosomal Protein L25, Chain P"/>
    <property type="match status" value="1"/>
</dbReference>
<evidence type="ECO:0000256" key="4">
    <source>
        <dbReference type="ARBA" id="ARBA00023274"/>
    </source>
</evidence>
<dbReference type="Pfam" id="PF14693">
    <property type="entry name" value="Ribosomal_TL5_C"/>
    <property type="match status" value="1"/>
</dbReference>
<evidence type="ECO:0000256" key="3">
    <source>
        <dbReference type="ARBA" id="ARBA00022980"/>
    </source>
</evidence>
<dbReference type="NCBIfam" id="NF004612">
    <property type="entry name" value="PRK05943.1"/>
    <property type="match status" value="1"/>
</dbReference>
<dbReference type="InterPro" id="IPR037121">
    <property type="entry name" value="Ribosomal_bL25_C"/>
</dbReference>
<evidence type="ECO:0000256" key="5">
    <source>
        <dbReference type="HAMAP-Rule" id="MF_01334"/>
    </source>
</evidence>
<keyword evidence="4 5" id="KW-0687">Ribonucleoprotein</keyword>
<comment type="similarity">
    <text evidence="5">Belongs to the bacterial ribosomal protein bL25 family. CTC subfamily.</text>
</comment>
<keyword evidence="1 5" id="KW-0699">rRNA-binding</keyword>
<dbReference type="InterPro" id="IPR020056">
    <property type="entry name" value="Rbsml_bL25/Gln-tRNA_synth_N"/>
</dbReference>
<name>A0A1W9I4U0_9HYPH</name>
<evidence type="ECO:0000313" key="8">
    <source>
        <dbReference type="EMBL" id="OQW54713.1"/>
    </source>
</evidence>
<dbReference type="NCBIfam" id="TIGR00731">
    <property type="entry name" value="bL25_bact_ctc"/>
    <property type="match status" value="1"/>
</dbReference>
<dbReference type="EMBL" id="LWDL01000001">
    <property type="protein sequence ID" value="OQW54713.1"/>
    <property type="molecule type" value="Genomic_DNA"/>
</dbReference>
<dbReference type="STRING" id="1827387.A4S15_03725"/>
<dbReference type="AlphaFoldDB" id="A0A1W9I4U0"/>
<feature type="domain" description="Large ribosomal subunit protein bL25 L25" evidence="6">
    <location>
        <begin position="8"/>
        <end position="94"/>
    </location>
</feature>
<evidence type="ECO:0000259" key="7">
    <source>
        <dbReference type="Pfam" id="PF14693"/>
    </source>
</evidence>
<dbReference type="HAMAP" id="MF_01334">
    <property type="entry name" value="Ribosomal_bL25_CTC"/>
    <property type="match status" value="1"/>
</dbReference>
<dbReference type="CDD" id="cd00495">
    <property type="entry name" value="Ribosomal_L25_TL5_CTC"/>
    <property type="match status" value="1"/>
</dbReference>
<organism evidence="8 9">
    <name type="scientific">Candidatus Raskinella chloraquaticus</name>
    <dbReference type="NCBI Taxonomy" id="1951219"/>
    <lineage>
        <taxon>Bacteria</taxon>
        <taxon>Pseudomonadati</taxon>
        <taxon>Pseudomonadota</taxon>
        <taxon>Alphaproteobacteria</taxon>
        <taxon>Hyphomicrobiales</taxon>
        <taxon>Phreatobacteraceae</taxon>
        <taxon>Candidatus Raskinella</taxon>
    </lineage>
</organism>
<protein>
    <recommendedName>
        <fullName evidence="5">Large ribosomal subunit protein bL25</fullName>
    </recommendedName>
    <alternativeName>
        <fullName evidence="5">General stress protein CTC</fullName>
    </alternativeName>
</protein>
<gene>
    <name evidence="5" type="primary">rplY</name>
    <name evidence="5" type="synonym">ctc</name>
    <name evidence="8" type="ORF">A4S15_03725</name>
</gene>
<dbReference type="GO" id="GO:0006412">
    <property type="term" value="P:translation"/>
    <property type="evidence" value="ECO:0007669"/>
    <property type="project" value="UniProtKB-UniRule"/>
</dbReference>
<dbReference type="InterPro" id="IPR020057">
    <property type="entry name" value="Ribosomal_bL25_b-dom"/>
</dbReference>
<dbReference type="Pfam" id="PF01386">
    <property type="entry name" value="Ribosomal_L25p"/>
    <property type="match status" value="1"/>
</dbReference>
<sequence length="212" mass="22522">MAGVIEVKAMQRSRAGKGAARAVRREGRVPAVVYGGKEAPTVISLSQTDISKRIFAGHFLSTLLMLDIDGKKVRVIPRDYQLDILKDTPLHVDFLRITEGSRIRVEVPVHFINQDQSPGLKAGGVINIVLHGVEVLCPPDSIPQSIDIDLSGKAIGDTVHINDITLPKDVVAVNKSNFTIASIAPPTKVETVVAAPLAADAAAPAADADSRS</sequence>
<comment type="caution">
    <text evidence="8">The sequence shown here is derived from an EMBL/GenBank/DDBJ whole genome shotgun (WGS) entry which is preliminary data.</text>
</comment>
<dbReference type="PANTHER" id="PTHR33284:SF1">
    <property type="entry name" value="RIBOSOMAL PROTEIN L25_GLN-TRNA SYNTHETASE, ANTI-CODON-BINDING DOMAIN-CONTAINING PROTEIN"/>
    <property type="match status" value="1"/>
</dbReference>
<dbReference type="NCBIfam" id="NF004128">
    <property type="entry name" value="PRK05618.1-2"/>
    <property type="match status" value="1"/>
</dbReference>
<accession>A0A1W9I4U0</accession>
<dbReference type="InterPro" id="IPR011035">
    <property type="entry name" value="Ribosomal_bL25/Gln-tRNA_synth"/>
</dbReference>
<keyword evidence="2 5" id="KW-0694">RNA-binding</keyword>
<evidence type="ECO:0000256" key="1">
    <source>
        <dbReference type="ARBA" id="ARBA00022730"/>
    </source>
</evidence>
<feature type="domain" description="Large ribosomal subunit protein bL25 beta" evidence="7">
    <location>
        <begin position="103"/>
        <end position="186"/>
    </location>
</feature>
<keyword evidence="3 5" id="KW-0689">Ribosomal protein</keyword>
<dbReference type="InterPro" id="IPR001021">
    <property type="entry name" value="Ribosomal_bL25_long"/>
</dbReference>
<dbReference type="GO" id="GO:0022625">
    <property type="term" value="C:cytosolic large ribosomal subunit"/>
    <property type="evidence" value="ECO:0007669"/>
    <property type="project" value="TreeGrafter"/>
</dbReference>
<proteinExistence type="inferred from homology"/>
<dbReference type="RefSeq" id="WP_376801484.1">
    <property type="nucleotide sequence ID" value="NZ_DBNB01000012.1"/>
</dbReference>
<evidence type="ECO:0000313" key="9">
    <source>
        <dbReference type="Proteomes" id="UP000192872"/>
    </source>
</evidence>
<evidence type="ECO:0000259" key="6">
    <source>
        <dbReference type="Pfam" id="PF01386"/>
    </source>
</evidence>